<reference evidence="1 2" key="1">
    <citation type="journal article" date="2019" name="Nat. Ecol. Evol.">
        <title>Megaphylogeny resolves global patterns of mushroom evolution.</title>
        <authorList>
            <person name="Varga T."/>
            <person name="Krizsan K."/>
            <person name="Foldi C."/>
            <person name="Dima B."/>
            <person name="Sanchez-Garcia M."/>
            <person name="Sanchez-Ramirez S."/>
            <person name="Szollosi G.J."/>
            <person name="Szarkandi J.G."/>
            <person name="Papp V."/>
            <person name="Albert L."/>
            <person name="Andreopoulos W."/>
            <person name="Angelini C."/>
            <person name="Antonin V."/>
            <person name="Barry K.W."/>
            <person name="Bougher N.L."/>
            <person name="Buchanan P."/>
            <person name="Buyck B."/>
            <person name="Bense V."/>
            <person name="Catcheside P."/>
            <person name="Chovatia M."/>
            <person name="Cooper J."/>
            <person name="Damon W."/>
            <person name="Desjardin D."/>
            <person name="Finy P."/>
            <person name="Geml J."/>
            <person name="Haridas S."/>
            <person name="Hughes K."/>
            <person name="Justo A."/>
            <person name="Karasinski D."/>
            <person name="Kautmanova I."/>
            <person name="Kiss B."/>
            <person name="Kocsube S."/>
            <person name="Kotiranta H."/>
            <person name="LaButti K.M."/>
            <person name="Lechner B.E."/>
            <person name="Liimatainen K."/>
            <person name="Lipzen A."/>
            <person name="Lukacs Z."/>
            <person name="Mihaltcheva S."/>
            <person name="Morgado L.N."/>
            <person name="Niskanen T."/>
            <person name="Noordeloos M.E."/>
            <person name="Ohm R.A."/>
            <person name="Ortiz-Santana B."/>
            <person name="Ovrebo C."/>
            <person name="Racz N."/>
            <person name="Riley R."/>
            <person name="Savchenko A."/>
            <person name="Shiryaev A."/>
            <person name="Soop K."/>
            <person name="Spirin V."/>
            <person name="Szebenyi C."/>
            <person name="Tomsovsky M."/>
            <person name="Tulloss R.E."/>
            <person name="Uehling J."/>
            <person name="Grigoriev I.V."/>
            <person name="Vagvolgyi C."/>
            <person name="Papp T."/>
            <person name="Martin F.M."/>
            <person name="Miettinen O."/>
            <person name="Hibbett D.S."/>
            <person name="Nagy L.G."/>
        </authorList>
    </citation>
    <scope>NUCLEOTIDE SEQUENCE [LARGE SCALE GENOMIC DNA]</scope>
    <source>
        <strain evidence="1 2">NL-1719</strain>
    </source>
</reference>
<sequence>MAPRSAQRRRSVDQTIQVVHEPERSTGRIVLNRKKTVDGTPEAKVSKPVLSVIDEVYKPSRRGK</sequence>
<organism evidence="1 2">
    <name type="scientific">Pluteus cervinus</name>
    <dbReference type="NCBI Taxonomy" id="181527"/>
    <lineage>
        <taxon>Eukaryota</taxon>
        <taxon>Fungi</taxon>
        <taxon>Dikarya</taxon>
        <taxon>Basidiomycota</taxon>
        <taxon>Agaricomycotina</taxon>
        <taxon>Agaricomycetes</taxon>
        <taxon>Agaricomycetidae</taxon>
        <taxon>Agaricales</taxon>
        <taxon>Pluteineae</taxon>
        <taxon>Pluteaceae</taxon>
        <taxon>Pluteus</taxon>
    </lineage>
</organism>
<name>A0ACD3A3Q4_9AGAR</name>
<protein>
    <submittedName>
        <fullName evidence="1">Uncharacterized protein</fullName>
    </submittedName>
</protein>
<gene>
    <name evidence="1" type="ORF">BDN72DRAFT_850902</name>
</gene>
<evidence type="ECO:0000313" key="2">
    <source>
        <dbReference type="Proteomes" id="UP000308600"/>
    </source>
</evidence>
<dbReference type="EMBL" id="ML208846">
    <property type="protein sequence ID" value="TFK60014.1"/>
    <property type="molecule type" value="Genomic_DNA"/>
</dbReference>
<dbReference type="Proteomes" id="UP000308600">
    <property type="component" value="Unassembled WGS sequence"/>
</dbReference>
<evidence type="ECO:0000313" key="1">
    <source>
        <dbReference type="EMBL" id="TFK60014.1"/>
    </source>
</evidence>
<keyword evidence="2" id="KW-1185">Reference proteome</keyword>
<accession>A0ACD3A3Q4</accession>
<proteinExistence type="predicted"/>